<feature type="compositionally biased region" description="Basic and acidic residues" evidence="1">
    <location>
        <begin position="96"/>
        <end position="108"/>
    </location>
</feature>
<dbReference type="AlphaFoldDB" id="A0A8H7BWS4"/>
<gene>
    <name evidence="2" type="ORF">Agabi119p4_11714</name>
</gene>
<dbReference type="Proteomes" id="UP000629468">
    <property type="component" value="Unassembled WGS sequence"/>
</dbReference>
<name>A0A8H7BWS4_AGABI</name>
<accession>A0A8H7BWS4</accession>
<feature type="compositionally biased region" description="Polar residues" evidence="1">
    <location>
        <begin position="113"/>
        <end position="124"/>
    </location>
</feature>
<sequence length="124" mass="13320">MQQKCTASTQLLESNKLKAKHLRARRGDAADPISAQSSLENITFQSGQSPVTQLLSVETVPPTRPPSMQGSSSDVFNLDVSDGNDIFELGEEGSEGAEKAKGLEHVEREDDSQSQLGVEMTVST</sequence>
<feature type="region of interest" description="Disordered" evidence="1">
    <location>
        <begin position="58"/>
        <end position="124"/>
    </location>
</feature>
<dbReference type="EMBL" id="JABXXO010000016">
    <property type="protein sequence ID" value="KAF7760019.1"/>
    <property type="molecule type" value="Genomic_DNA"/>
</dbReference>
<proteinExistence type="predicted"/>
<evidence type="ECO:0000313" key="3">
    <source>
        <dbReference type="Proteomes" id="UP000629468"/>
    </source>
</evidence>
<evidence type="ECO:0000256" key="1">
    <source>
        <dbReference type="SAM" id="MobiDB-lite"/>
    </source>
</evidence>
<protein>
    <submittedName>
        <fullName evidence="2">Uncharacterized protein</fullName>
    </submittedName>
</protein>
<feature type="compositionally biased region" description="Polar residues" evidence="1">
    <location>
        <begin position="66"/>
        <end position="75"/>
    </location>
</feature>
<comment type="caution">
    <text evidence="2">The sequence shown here is derived from an EMBL/GenBank/DDBJ whole genome shotgun (WGS) entry which is preliminary data.</text>
</comment>
<organism evidence="2 3">
    <name type="scientific">Agaricus bisporus var. burnettii</name>
    <dbReference type="NCBI Taxonomy" id="192524"/>
    <lineage>
        <taxon>Eukaryota</taxon>
        <taxon>Fungi</taxon>
        <taxon>Dikarya</taxon>
        <taxon>Basidiomycota</taxon>
        <taxon>Agaricomycotina</taxon>
        <taxon>Agaricomycetes</taxon>
        <taxon>Agaricomycetidae</taxon>
        <taxon>Agaricales</taxon>
        <taxon>Agaricineae</taxon>
        <taxon>Agaricaceae</taxon>
        <taxon>Agaricus</taxon>
    </lineage>
</organism>
<reference evidence="2 3" key="1">
    <citation type="journal article" name="Sci. Rep.">
        <title>Telomere-to-telomere assembled and centromere annotated genomes of the two main subspecies of the button mushroom Agaricus bisporus reveal especially polymorphic chromosome ends.</title>
        <authorList>
            <person name="Sonnenberg A.S.M."/>
            <person name="Sedaghat-Telgerd N."/>
            <person name="Lavrijssen B."/>
            <person name="Ohm R.A."/>
            <person name="Hendrickx P.M."/>
            <person name="Scholtmeijer K."/>
            <person name="Baars J.J.P."/>
            <person name="van Peer A."/>
        </authorList>
    </citation>
    <scope>NUCLEOTIDE SEQUENCE [LARGE SCALE GENOMIC DNA]</scope>
    <source>
        <strain evidence="2 3">H119_p4</strain>
    </source>
</reference>
<evidence type="ECO:0000313" key="2">
    <source>
        <dbReference type="EMBL" id="KAF7760019.1"/>
    </source>
</evidence>